<evidence type="ECO:0000313" key="3">
    <source>
        <dbReference type="Proteomes" id="UP000305202"/>
    </source>
</evidence>
<organism evidence="2 3">
    <name type="scientific">Martelella alba</name>
    <dbReference type="NCBI Taxonomy" id="2590451"/>
    <lineage>
        <taxon>Bacteria</taxon>
        <taxon>Pseudomonadati</taxon>
        <taxon>Pseudomonadota</taxon>
        <taxon>Alphaproteobacteria</taxon>
        <taxon>Hyphomicrobiales</taxon>
        <taxon>Aurantimonadaceae</taxon>
        <taxon>Martelella</taxon>
    </lineage>
</organism>
<dbReference type="Pfam" id="PF05137">
    <property type="entry name" value="PilN"/>
    <property type="match status" value="1"/>
</dbReference>
<evidence type="ECO:0000313" key="2">
    <source>
        <dbReference type="EMBL" id="TKI05010.1"/>
    </source>
</evidence>
<dbReference type="RefSeq" id="WP_136991151.1">
    <property type="nucleotide sequence ID" value="NZ_SZPQ01000023.1"/>
</dbReference>
<protein>
    <recommendedName>
        <fullName evidence="4">Tfp pilus assembly protein PilN</fullName>
    </recommendedName>
</protein>
<proteinExistence type="predicted"/>
<keyword evidence="1" id="KW-1133">Transmembrane helix</keyword>
<accession>A0ABY2SI19</accession>
<name>A0ABY2SI19_9HYPH</name>
<keyword evidence="3" id="KW-1185">Reference proteome</keyword>
<keyword evidence="1" id="KW-0472">Membrane</keyword>
<dbReference type="Proteomes" id="UP000305202">
    <property type="component" value="Unassembled WGS sequence"/>
</dbReference>
<dbReference type="PANTHER" id="PTHR40278:SF1">
    <property type="entry name" value="DNA UTILIZATION PROTEIN HOFN"/>
    <property type="match status" value="1"/>
</dbReference>
<dbReference type="InterPro" id="IPR052534">
    <property type="entry name" value="Extracell_DNA_Util/SecSys_Comp"/>
</dbReference>
<dbReference type="PANTHER" id="PTHR40278">
    <property type="entry name" value="DNA UTILIZATION PROTEIN HOFN"/>
    <property type="match status" value="1"/>
</dbReference>
<comment type="caution">
    <text evidence="2">The sequence shown here is derived from an EMBL/GenBank/DDBJ whole genome shotgun (WGS) entry which is preliminary data.</text>
</comment>
<dbReference type="EMBL" id="SZPQ01000023">
    <property type="protein sequence ID" value="TKI05010.1"/>
    <property type="molecule type" value="Genomic_DNA"/>
</dbReference>
<feature type="transmembrane region" description="Helical" evidence="1">
    <location>
        <begin position="20"/>
        <end position="41"/>
    </location>
</feature>
<evidence type="ECO:0000256" key="1">
    <source>
        <dbReference type="SAM" id="Phobius"/>
    </source>
</evidence>
<gene>
    <name evidence="2" type="ORF">FCN80_15900</name>
</gene>
<dbReference type="InterPro" id="IPR007813">
    <property type="entry name" value="PilN"/>
</dbReference>
<evidence type="ECO:0008006" key="4">
    <source>
        <dbReference type="Google" id="ProtNLM"/>
    </source>
</evidence>
<keyword evidence="1" id="KW-0812">Transmembrane</keyword>
<sequence>MYQVNFLPWRQQRRRRRGIWLAAVLAAELSSSFGAAGLLVWRGRVERHALHRQTAALLQSQLQMQQRLLQRRHCLEQRRSLAGKLRRCQQARDDNHRLGMLFERLGERLPPDLWLTSVRVRAGKLAIGGCGRNYAAINETGRRLDGILSSVPWHWQELARQKNGAVHFRLQADWPARGARDAAR</sequence>
<reference evidence="2 3" key="1">
    <citation type="submission" date="2019-04" db="EMBL/GenBank/DDBJ databases">
        <authorList>
            <person name="Li M."/>
            <person name="Gao C."/>
        </authorList>
    </citation>
    <scope>NUCLEOTIDE SEQUENCE [LARGE SCALE GENOMIC DNA]</scope>
    <source>
        <strain evidence="2 3">BGMRC 2031</strain>
    </source>
</reference>